<feature type="domain" description="Major facilitator superfamily (MFS) profile" evidence="7">
    <location>
        <begin position="29"/>
        <end position="472"/>
    </location>
</feature>
<dbReference type="Gene3D" id="1.20.1250.20">
    <property type="entry name" value="MFS general substrate transporter like domains"/>
    <property type="match status" value="1"/>
</dbReference>
<keyword evidence="4 6" id="KW-1133">Transmembrane helix</keyword>
<sequence>MSSANSNTEKGSTSGSHGTSAFNAYMLFCTLVVGLGGLNWGYENALVGPISAMKSFVRDMQGINADTGQYVLTAHHQSIIFSVPLTGTVVGALLTTPVQNRFGRKWALLGSYCTSMGAVFLQLFAPNFVAFVMGRWWNAVSYGAALAIAPNFMADLVPAKMRGRFVSGANIATIASSVLATVVCYAAQETHGEDALSYKIPLAVQASLPFLMTVPTLFVCESPSWLLTKGRVEDARKTLRSIRGFSDEEVEKELNVLQAIEDESRQRENPRFWEIYKPEHIRRTLVGGSIFSLNQLSGIILSTTFAAVFLTQLGAGNPFLFSVIGNLCLLAGTIGAPFVLDNFGRRPTALIGFSILLAIDATAGALAFFAKTHRNAAIVIAVLSFVFNIVWTLSFYSISLLMPAEIPTERLRNPTMTHAIGCGQLTAILTTLVVPLITAEDAANLGAKAYLIFGGLMAAILVLAALLLPETKGRTSLEIDELYARHIPAWRWKGFETSANRLAAQAQ</sequence>
<dbReference type="InterPro" id="IPR020846">
    <property type="entry name" value="MFS_dom"/>
</dbReference>
<feature type="transmembrane region" description="Helical" evidence="6">
    <location>
        <begin position="319"/>
        <end position="340"/>
    </location>
</feature>
<dbReference type="Pfam" id="PF00083">
    <property type="entry name" value="Sugar_tr"/>
    <property type="match status" value="1"/>
</dbReference>
<dbReference type="PROSITE" id="PS50850">
    <property type="entry name" value="MFS"/>
    <property type="match status" value="1"/>
</dbReference>
<feature type="transmembrane region" description="Helical" evidence="6">
    <location>
        <begin position="290"/>
        <end position="313"/>
    </location>
</feature>
<dbReference type="STRING" id="1280837.A0A316VAQ8"/>
<evidence type="ECO:0000256" key="4">
    <source>
        <dbReference type="ARBA" id="ARBA00022989"/>
    </source>
</evidence>
<feature type="transmembrane region" description="Helical" evidence="6">
    <location>
        <begin position="136"/>
        <end position="153"/>
    </location>
</feature>
<name>A0A316VAQ8_9BASI</name>
<evidence type="ECO:0000256" key="3">
    <source>
        <dbReference type="ARBA" id="ARBA00022692"/>
    </source>
</evidence>
<dbReference type="SUPFAM" id="SSF103473">
    <property type="entry name" value="MFS general substrate transporter"/>
    <property type="match status" value="1"/>
</dbReference>
<dbReference type="InterPro" id="IPR005828">
    <property type="entry name" value="MFS_sugar_transport-like"/>
</dbReference>
<keyword evidence="9" id="KW-1185">Reference proteome</keyword>
<dbReference type="AlphaFoldDB" id="A0A316VAQ8"/>
<protein>
    <submittedName>
        <fullName evidence="8">General substrate transporter</fullName>
    </submittedName>
</protein>
<evidence type="ECO:0000256" key="2">
    <source>
        <dbReference type="ARBA" id="ARBA00010992"/>
    </source>
</evidence>
<dbReference type="GO" id="GO:0005351">
    <property type="term" value="F:carbohydrate:proton symporter activity"/>
    <property type="evidence" value="ECO:0007669"/>
    <property type="project" value="TreeGrafter"/>
</dbReference>
<feature type="transmembrane region" description="Helical" evidence="6">
    <location>
        <begin position="165"/>
        <end position="188"/>
    </location>
</feature>
<gene>
    <name evidence="8" type="ORF">FA14DRAFT_124494</name>
</gene>
<feature type="transmembrane region" description="Helical" evidence="6">
    <location>
        <begin position="376"/>
        <end position="398"/>
    </location>
</feature>
<dbReference type="GO" id="GO:0016020">
    <property type="term" value="C:membrane"/>
    <property type="evidence" value="ECO:0007669"/>
    <property type="project" value="UniProtKB-SubCell"/>
</dbReference>
<evidence type="ECO:0000256" key="6">
    <source>
        <dbReference type="SAM" id="Phobius"/>
    </source>
</evidence>
<reference evidence="8 9" key="1">
    <citation type="journal article" date="2018" name="Mol. Biol. Evol.">
        <title>Broad Genomic Sampling Reveals a Smut Pathogenic Ancestry of the Fungal Clade Ustilaginomycotina.</title>
        <authorList>
            <person name="Kijpornyongpan T."/>
            <person name="Mondo S.J."/>
            <person name="Barry K."/>
            <person name="Sandor L."/>
            <person name="Lee J."/>
            <person name="Lipzen A."/>
            <person name="Pangilinan J."/>
            <person name="LaButti K."/>
            <person name="Hainaut M."/>
            <person name="Henrissat B."/>
            <person name="Grigoriev I.V."/>
            <person name="Spatafora J.W."/>
            <person name="Aime M.C."/>
        </authorList>
    </citation>
    <scope>NUCLEOTIDE SEQUENCE [LARGE SCALE GENOMIC DNA]</scope>
    <source>
        <strain evidence="8 9">MCA 3882</strain>
    </source>
</reference>
<feature type="transmembrane region" description="Helical" evidence="6">
    <location>
        <begin position="106"/>
        <end position="124"/>
    </location>
</feature>
<feature type="transmembrane region" description="Helical" evidence="6">
    <location>
        <begin position="419"/>
        <end position="437"/>
    </location>
</feature>
<feature type="transmembrane region" description="Helical" evidence="6">
    <location>
        <begin position="449"/>
        <end position="468"/>
    </location>
</feature>
<dbReference type="InterPro" id="IPR036259">
    <property type="entry name" value="MFS_trans_sf"/>
</dbReference>
<dbReference type="PANTHER" id="PTHR48022:SF27">
    <property type="entry name" value="MAJOR FACILITATOR SUPERFAMILY (MFS) PROFILE DOMAIN-CONTAINING PROTEIN"/>
    <property type="match status" value="1"/>
</dbReference>
<feature type="transmembrane region" description="Helical" evidence="6">
    <location>
        <begin position="74"/>
        <end position="94"/>
    </location>
</feature>
<evidence type="ECO:0000256" key="5">
    <source>
        <dbReference type="ARBA" id="ARBA00023136"/>
    </source>
</evidence>
<accession>A0A316VAQ8</accession>
<evidence type="ECO:0000259" key="7">
    <source>
        <dbReference type="PROSITE" id="PS50850"/>
    </source>
</evidence>
<feature type="transmembrane region" description="Helical" evidence="6">
    <location>
        <begin position="208"/>
        <end position="227"/>
    </location>
</feature>
<dbReference type="PANTHER" id="PTHR48022">
    <property type="entry name" value="PLASTIDIC GLUCOSE TRANSPORTER 4"/>
    <property type="match status" value="1"/>
</dbReference>
<dbReference type="FunFam" id="1.20.1250.20:FF:000078">
    <property type="entry name" value="MFS maltose transporter, putative"/>
    <property type="match status" value="1"/>
</dbReference>
<dbReference type="InterPro" id="IPR050360">
    <property type="entry name" value="MFS_Sugar_Transporters"/>
</dbReference>
<dbReference type="RefSeq" id="XP_025354470.1">
    <property type="nucleotide sequence ID" value="XM_025496647.1"/>
</dbReference>
<feature type="transmembrane region" description="Helical" evidence="6">
    <location>
        <begin position="349"/>
        <end position="370"/>
    </location>
</feature>
<comment type="subcellular location">
    <subcellularLocation>
        <location evidence="1">Membrane</location>
        <topology evidence="1">Multi-pass membrane protein</topology>
    </subcellularLocation>
</comment>
<dbReference type="EMBL" id="KZ819604">
    <property type="protein sequence ID" value="PWN34168.1"/>
    <property type="molecule type" value="Genomic_DNA"/>
</dbReference>
<proteinExistence type="inferred from homology"/>
<feature type="transmembrane region" description="Helical" evidence="6">
    <location>
        <begin position="21"/>
        <end position="42"/>
    </location>
</feature>
<evidence type="ECO:0000313" key="9">
    <source>
        <dbReference type="Proteomes" id="UP000245771"/>
    </source>
</evidence>
<keyword evidence="5 6" id="KW-0472">Membrane</keyword>
<dbReference type="GeneID" id="37018428"/>
<dbReference type="InParanoid" id="A0A316VAQ8"/>
<evidence type="ECO:0000313" key="8">
    <source>
        <dbReference type="EMBL" id="PWN34168.1"/>
    </source>
</evidence>
<keyword evidence="3 6" id="KW-0812">Transmembrane</keyword>
<comment type="similarity">
    <text evidence="2">Belongs to the major facilitator superfamily. Sugar transporter (TC 2.A.1.1) family.</text>
</comment>
<dbReference type="OrthoDB" id="6612291at2759"/>
<evidence type="ECO:0000256" key="1">
    <source>
        <dbReference type="ARBA" id="ARBA00004141"/>
    </source>
</evidence>
<organism evidence="8 9">
    <name type="scientific">Meira miltonrushii</name>
    <dbReference type="NCBI Taxonomy" id="1280837"/>
    <lineage>
        <taxon>Eukaryota</taxon>
        <taxon>Fungi</taxon>
        <taxon>Dikarya</taxon>
        <taxon>Basidiomycota</taxon>
        <taxon>Ustilaginomycotina</taxon>
        <taxon>Exobasidiomycetes</taxon>
        <taxon>Exobasidiales</taxon>
        <taxon>Brachybasidiaceae</taxon>
        <taxon>Meira</taxon>
    </lineage>
</organism>
<dbReference type="Proteomes" id="UP000245771">
    <property type="component" value="Unassembled WGS sequence"/>
</dbReference>